<comment type="caution">
    <text evidence="1">The sequence shown here is derived from an EMBL/GenBank/DDBJ whole genome shotgun (WGS) entry which is preliminary data.</text>
</comment>
<organism evidence="1 2">
    <name type="scientific">Steinernema carpocapsae</name>
    <name type="common">Entomopathogenic nematode</name>
    <dbReference type="NCBI Taxonomy" id="34508"/>
    <lineage>
        <taxon>Eukaryota</taxon>
        <taxon>Metazoa</taxon>
        <taxon>Ecdysozoa</taxon>
        <taxon>Nematoda</taxon>
        <taxon>Chromadorea</taxon>
        <taxon>Rhabditida</taxon>
        <taxon>Tylenchina</taxon>
        <taxon>Panagrolaimomorpha</taxon>
        <taxon>Strongyloidoidea</taxon>
        <taxon>Steinernematidae</taxon>
        <taxon>Steinernema</taxon>
    </lineage>
</organism>
<reference evidence="1 2" key="1">
    <citation type="journal article" date="2015" name="Genome Biol.">
        <title>Comparative genomics of Steinernema reveals deeply conserved gene regulatory networks.</title>
        <authorList>
            <person name="Dillman A.R."/>
            <person name="Macchietto M."/>
            <person name="Porter C.F."/>
            <person name="Rogers A."/>
            <person name="Williams B."/>
            <person name="Antoshechkin I."/>
            <person name="Lee M.M."/>
            <person name="Goodwin Z."/>
            <person name="Lu X."/>
            <person name="Lewis E.E."/>
            <person name="Goodrich-Blair H."/>
            <person name="Stock S.P."/>
            <person name="Adams B.J."/>
            <person name="Sternberg P.W."/>
            <person name="Mortazavi A."/>
        </authorList>
    </citation>
    <scope>NUCLEOTIDE SEQUENCE [LARGE SCALE GENOMIC DNA]</scope>
    <source>
        <strain evidence="1 2">ALL</strain>
    </source>
</reference>
<dbReference type="EMBL" id="AZBU02000002">
    <property type="protein sequence ID" value="TKR95857.1"/>
    <property type="molecule type" value="Genomic_DNA"/>
</dbReference>
<reference evidence="1 2" key="2">
    <citation type="journal article" date="2019" name="G3 (Bethesda)">
        <title>Hybrid Assembly of the Genome of the Entomopathogenic Nematode Steinernema carpocapsae Identifies the X-Chromosome.</title>
        <authorList>
            <person name="Serra L."/>
            <person name="Macchietto M."/>
            <person name="Macias-Munoz A."/>
            <person name="McGill C.J."/>
            <person name="Rodriguez I.M."/>
            <person name="Rodriguez B."/>
            <person name="Murad R."/>
            <person name="Mortazavi A."/>
        </authorList>
    </citation>
    <scope>NUCLEOTIDE SEQUENCE [LARGE SCALE GENOMIC DNA]</scope>
    <source>
        <strain evidence="1 2">ALL</strain>
    </source>
</reference>
<evidence type="ECO:0000313" key="2">
    <source>
        <dbReference type="Proteomes" id="UP000298663"/>
    </source>
</evidence>
<protein>
    <submittedName>
        <fullName evidence="1">Uncharacterized protein</fullName>
    </submittedName>
</protein>
<evidence type="ECO:0000313" key="1">
    <source>
        <dbReference type="EMBL" id="TKR95857.1"/>
    </source>
</evidence>
<accession>A0A4U5PGW6</accession>
<name>A0A4U5PGW6_STECR</name>
<gene>
    <name evidence="1" type="ORF">L596_009970</name>
</gene>
<dbReference type="AlphaFoldDB" id="A0A4U5PGW6"/>
<dbReference type="Proteomes" id="UP000298663">
    <property type="component" value="Unassembled WGS sequence"/>
</dbReference>
<sequence>MKLQNSTKFEKIDPEALKMTKIAYFQHVSPNFTKLFEKFGDSPLHNKWTVAGLIARGRRCSNFDTSLKFKLVSAGDDIGDSDTRLNAVAVAVPHEFERSIIFAASF</sequence>
<proteinExistence type="predicted"/>
<keyword evidence="2" id="KW-1185">Reference proteome</keyword>